<comment type="similarity">
    <text evidence="4">In the N-terminal section; belongs to the N-acetylglucosamine-1-phosphate uridyltransferase family.</text>
</comment>
<keyword evidence="8" id="KW-0012">Acyltransferase</keyword>
<accession>A0A0G1FU88</accession>
<evidence type="ECO:0000256" key="1">
    <source>
        <dbReference type="ARBA" id="ARBA00005166"/>
    </source>
</evidence>
<comment type="pathway">
    <text evidence="1">Nucleotide-sugar biosynthesis; UDP-N-acetyl-alpha-D-glucosamine biosynthesis; N-acetyl-alpha-D-glucosamine 1-phosphate from alpha-D-glucosamine 6-phosphate (route II): step 2/2.</text>
</comment>
<evidence type="ECO:0000256" key="2">
    <source>
        <dbReference type="ARBA" id="ARBA00005208"/>
    </source>
</evidence>
<evidence type="ECO:0000256" key="6">
    <source>
        <dbReference type="ARBA" id="ARBA00022695"/>
    </source>
</evidence>
<evidence type="ECO:0000256" key="9">
    <source>
        <dbReference type="ARBA" id="ARBA00048247"/>
    </source>
</evidence>
<protein>
    <submittedName>
        <fullName evidence="12">Sugar phosphate nucleotidyl transferase, bifunctional UDP-N-acetylglucosamine pyrophosphorylase / Glucosamine-1-phosphate N-acetyltransferase</fullName>
        <ecNumber evidence="12">2.7.7.-</ecNumber>
        <ecNumber evidence="12">2.7.7.23</ecNumber>
    </submittedName>
</protein>
<gene>
    <name evidence="12" type="ORF">UV73_C0001G0092</name>
</gene>
<dbReference type="GO" id="GO:0019134">
    <property type="term" value="F:glucosamine-1-phosphate N-acetyltransferase activity"/>
    <property type="evidence" value="ECO:0007669"/>
    <property type="project" value="UniProtKB-EC"/>
</dbReference>
<reference evidence="12 13" key="1">
    <citation type="journal article" date="2015" name="Nature">
        <title>rRNA introns, odd ribosomes, and small enigmatic genomes across a large radiation of phyla.</title>
        <authorList>
            <person name="Brown C.T."/>
            <person name="Hug L.A."/>
            <person name="Thomas B.C."/>
            <person name="Sharon I."/>
            <person name="Castelle C.J."/>
            <person name="Singh A."/>
            <person name="Wilkins M.J."/>
            <person name="Williams K.H."/>
            <person name="Banfield J.F."/>
        </authorList>
    </citation>
    <scope>NUCLEOTIDE SEQUENCE [LARGE SCALE GENOMIC DNA]</scope>
</reference>
<evidence type="ECO:0000256" key="8">
    <source>
        <dbReference type="ARBA" id="ARBA00023315"/>
    </source>
</evidence>
<dbReference type="AlphaFoldDB" id="A0A0G1FU88"/>
<dbReference type="PANTHER" id="PTHR43584">
    <property type="entry name" value="NUCLEOTIDYL TRANSFERASE"/>
    <property type="match status" value="1"/>
</dbReference>
<organism evidence="12 13">
    <name type="scientific">Candidatus Gottesmanbacteria bacterium GW2011_GWA2_43_14</name>
    <dbReference type="NCBI Taxonomy" id="1618443"/>
    <lineage>
        <taxon>Bacteria</taxon>
        <taxon>Candidatus Gottesmaniibacteriota</taxon>
    </lineage>
</organism>
<dbReference type="InterPro" id="IPR050065">
    <property type="entry name" value="GlmU-like"/>
</dbReference>
<comment type="catalytic activity">
    <reaction evidence="9">
        <text>alpha-D-glucosamine 1-phosphate + acetyl-CoA = N-acetyl-alpha-D-glucosamine 1-phosphate + CoA + H(+)</text>
        <dbReference type="Rhea" id="RHEA:13725"/>
        <dbReference type="ChEBI" id="CHEBI:15378"/>
        <dbReference type="ChEBI" id="CHEBI:57287"/>
        <dbReference type="ChEBI" id="CHEBI:57288"/>
        <dbReference type="ChEBI" id="CHEBI:57776"/>
        <dbReference type="ChEBI" id="CHEBI:58516"/>
        <dbReference type="EC" id="2.3.1.157"/>
    </reaction>
</comment>
<dbReference type="EMBL" id="LCFP01000001">
    <property type="protein sequence ID" value="KKS98571.1"/>
    <property type="molecule type" value="Genomic_DNA"/>
</dbReference>
<dbReference type="Proteomes" id="UP000034894">
    <property type="component" value="Unassembled WGS sequence"/>
</dbReference>
<evidence type="ECO:0000259" key="11">
    <source>
        <dbReference type="Pfam" id="PF00483"/>
    </source>
</evidence>
<evidence type="ECO:0000256" key="4">
    <source>
        <dbReference type="ARBA" id="ARBA00007947"/>
    </source>
</evidence>
<evidence type="ECO:0000313" key="13">
    <source>
        <dbReference type="Proteomes" id="UP000034894"/>
    </source>
</evidence>
<name>A0A0G1FU88_9BACT</name>
<comment type="caution">
    <text evidence="12">The sequence shown here is derived from an EMBL/GenBank/DDBJ whole genome shotgun (WGS) entry which is preliminary data.</text>
</comment>
<dbReference type="STRING" id="1618443.UV73_C0001G0092"/>
<dbReference type="Gene3D" id="3.90.550.10">
    <property type="entry name" value="Spore Coat Polysaccharide Biosynthesis Protein SpsA, Chain A"/>
    <property type="match status" value="1"/>
</dbReference>
<sequence length="438" mass="48209">MKKIQALLLAGGSSTRVWPVENKLLVSFLGQPLILHSVNQLYRKGIRDIIVIINKNNENAFKQLEFPKGCTVKTIIQDKQPGMAGAITSAAPYWKGKKILIVGPSDIVEDYLLDEFAALYAKDPQAVLVGKHMEEYFPGGYLAERDGVITEIVEKPDPANLPSSLVNIVFDYWQDADSLLSAINEVRTGRDDRYEKAKEVLIKKGTVIKLLPYNGYWGYLKYPWHVLAISDFYLSGIKKRLGKVKIDKSAKIEGEVILEDGVTILENAKIAGPAFIGRNSLVGQNALIRQSHIGNNAVIGYSTEIVRSYIGHNCWFHHNFIGDSVVLDNNSLGSGAVIANYRLDGGMVKSEVNGNLLSTGRIKLGAVIGRNSRLGVNCSLMPGVKIGSNSFVGSGVCLDKDLPDQSFALLKNANYEVRKNRVVLTSKAMQKNLEALKY</sequence>
<dbReference type="InterPro" id="IPR011004">
    <property type="entry name" value="Trimer_LpxA-like_sf"/>
</dbReference>
<keyword evidence="6 12" id="KW-0548">Nucleotidyltransferase</keyword>
<dbReference type="SUPFAM" id="SSF51161">
    <property type="entry name" value="Trimeric LpxA-like enzymes"/>
    <property type="match status" value="1"/>
</dbReference>
<dbReference type="Pfam" id="PF00483">
    <property type="entry name" value="NTP_transferase"/>
    <property type="match status" value="1"/>
</dbReference>
<dbReference type="Pfam" id="PF00132">
    <property type="entry name" value="Hexapep"/>
    <property type="match status" value="1"/>
</dbReference>
<dbReference type="InterPro" id="IPR001451">
    <property type="entry name" value="Hexapep"/>
</dbReference>
<dbReference type="EC" id="2.7.7.-" evidence="12"/>
<comment type="catalytic activity">
    <reaction evidence="10">
        <text>N-acetyl-alpha-D-glucosamine 1-phosphate + UTP + H(+) = UDP-N-acetyl-alpha-D-glucosamine + diphosphate</text>
        <dbReference type="Rhea" id="RHEA:13509"/>
        <dbReference type="ChEBI" id="CHEBI:15378"/>
        <dbReference type="ChEBI" id="CHEBI:33019"/>
        <dbReference type="ChEBI" id="CHEBI:46398"/>
        <dbReference type="ChEBI" id="CHEBI:57705"/>
        <dbReference type="ChEBI" id="CHEBI:57776"/>
        <dbReference type="EC" id="2.7.7.23"/>
    </reaction>
</comment>
<dbReference type="SUPFAM" id="SSF53448">
    <property type="entry name" value="Nucleotide-diphospho-sugar transferases"/>
    <property type="match status" value="1"/>
</dbReference>
<dbReference type="PANTHER" id="PTHR43584:SF8">
    <property type="entry name" value="N-ACETYLMURAMATE ALPHA-1-PHOSPHATE URIDYLYLTRANSFERASE"/>
    <property type="match status" value="1"/>
</dbReference>
<dbReference type="Gene3D" id="2.160.10.10">
    <property type="entry name" value="Hexapeptide repeat proteins"/>
    <property type="match status" value="1"/>
</dbReference>
<dbReference type="GO" id="GO:0003977">
    <property type="term" value="F:UDP-N-acetylglucosamine diphosphorylase activity"/>
    <property type="evidence" value="ECO:0007669"/>
    <property type="project" value="UniProtKB-EC"/>
</dbReference>
<dbReference type="Pfam" id="PF14602">
    <property type="entry name" value="Hexapep_2"/>
    <property type="match status" value="1"/>
</dbReference>
<keyword evidence="7" id="KW-0511">Multifunctional enzyme</keyword>
<dbReference type="InterPro" id="IPR029044">
    <property type="entry name" value="Nucleotide-diphossugar_trans"/>
</dbReference>
<comment type="similarity">
    <text evidence="3">In the C-terminal section; belongs to the transferase hexapeptide repeat family.</text>
</comment>
<dbReference type="EC" id="2.7.7.23" evidence="12"/>
<evidence type="ECO:0000256" key="3">
    <source>
        <dbReference type="ARBA" id="ARBA00007707"/>
    </source>
</evidence>
<feature type="domain" description="Nucleotidyl transferase" evidence="11">
    <location>
        <begin position="6"/>
        <end position="173"/>
    </location>
</feature>
<dbReference type="InterPro" id="IPR005835">
    <property type="entry name" value="NTP_transferase_dom"/>
</dbReference>
<evidence type="ECO:0000256" key="5">
    <source>
        <dbReference type="ARBA" id="ARBA00022679"/>
    </source>
</evidence>
<keyword evidence="5 12" id="KW-0808">Transferase</keyword>
<evidence type="ECO:0000313" key="12">
    <source>
        <dbReference type="EMBL" id="KKS98571.1"/>
    </source>
</evidence>
<comment type="pathway">
    <text evidence="2">Nucleotide-sugar biosynthesis; UDP-N-acetyl-alpha-D-glucosamine biosynthesis; UDP-N-acetyl-alpha-D-glucosamine from N-acetyl-alpha-D-glucosamine 1-phosphate: step 1/1.</text>
</comment>
<evidence type="ECO:0000256" key="10">
    <source>
        <dbReference type="ARBA" id="ARBA00048493"/>
    </source>
</evidence>
<proteinExistence type="inferred from homology"/>
<evidence type="ECO:0000256" key="7">
    <source>
        <dbReference type="ARBA" id="ARBA00023268"/>
    </source>
</evidence>